<protein>
    <submittedName>
        <fullName evidence="10">OmpA family protein</fullName>
    </submittedName>
</protein>
<dbReference type="Pfam" id="PF13677">
    <property type="entry name" value="MotB_plug"/>
    <property type="match status" value="1"/>
</dbReference>
<reference evidence="10" key="2">
    <citation type="submission" date="2021-08" db="EMBL/GenBank/DDBJ databases">
        <authorList>
            <person name="Dalcin Martins P."/>
        </authorList>
    </citation>
    <scope>NUCLEOTIDE SEQUENCE</scope>
    <source>
        <strain evidence="10">MAG_39</strain>
    </source>
</reference>
<organism evidence="10 11">
    <name type="scientific">Candidatus Nitrobium versatile</name>
    <dbReference type="NCBI Taxonomy" id="2884831"/>
    <lineage>
        <taxon>Bacteria</taxon>
        <taxon>Pseudomonadati</taxon>
        <taxon>Nitrospirota</taxon>
        <taxon>Nitrospiria</taxon>
        <taxon>Nitrospirales</taxon>
        <taxon>Nitrospiraceae</taxon>
        <taxon>Candidatus Nitrobium</taxon>
    </lineage>
</organism>
<dbReference type="PANTHER" id="PTHR30329">
    <property type="entry name" value="STATOR ELEMENT OF FLAGELLAR MOTOR COMPLEX"/>
    <property type="match status" value="1"/>
</dbReference>
<evidence type="ECO:0000256" key="8">
    <source>
        <dbReference type="SAM" id="Phobius"/>
    </source>
</evidence>
<keyword evidence="5 8" id="KW-1133">Transmembrane helix</keyword>
<keyword evidence="6 7" id="KW-0472">Membrane</keyword>
<dbReference type="PROSITE" id="PS51123">
    <property type="entry name" value="OMPA_2"/>
    <property type="match status" value="1"/>
</dbReference>
<keyword evidence="4 8" id="KW-0812">Transmembrane</keyword>
<evidence type="ECO:0000256" key="1">
    <source>
        <dbReference type="ARBA" id="ARBA00004162"/>
    </source>
</evidence>
<sequence length="212" mass="23611">MKRRRSREEEHENHERWLISYADFITLLFTFFAALYALSTVDKAKVEQFSVSLRESFRIIDDPIPLIEGRSRSIAGEMNKVIGGTPGVSVKNEFRGVVVTFSDMVLFSPGSAEIRPEAFDLLEKVAEIVKTVPGRVVIEGHTDSTPLSGGKYASNWELSTGRAAGILHFLIGKGADPNRFAVAGYAEYRAVAENDTEEGRARNRRVELVIPH</sequence>
<evidence type="ECO:0000256" key="6">
    <source>
        <dbReference type="ARBA" id="ARBA00023136"/>
    </source>
</evidence>
<feature type="transmembrane region" description="Helical" evidence="8">
    <location>
        <begin position="21"/>
        <end position="39"/>
    </location>
</feature>
<evidence type="ECO:0000313" key="11">
    <source>
        <dbReference type="Proteomes" id="UP000705867"/>
    </source>
</evidence>
<dbReference type="InterPro" id="IPR050330">
    <property type="entry name" value="Bact_OuterMem_StrucFunc"/>
</dbReference>
<reference evidence="10" key="1">
    <citation type="journal article" date="2021" name="bioRxiv">
        <title>Unraveling nitrogen, sulfur and carbon metabolic pathways and microbial community transcriptional responses to substrate deprivation and toxicity stresses in a bioreactor mimicking anoxic brackish coastal sediment conditions.</title>
        <authorList>
            <person name="Martins P.D."/>
            <person name="Echeveste M.J."/>
            <person name="Arshad A."/>
            <person name="Kurth J."/>
            <person name="Ouboter H."/>
            <person name="Jetten M.S.M."/>
            <person name="Welte C.U."/>
        </authorList>
    </citation>
    <scope>NUCLEOTIDE SEQUENCE</scope>
    <source>
        <strain evidence="10">MAG_39</strain>
    </source>
</reference>
<dbReference type="InterPro" id="IPR025713">
    <property type="entry name" value="MotB-like_N_dom"/>
</dbReference>
<evidence type="ECO:0000259" key="9">
    <source>
        <dbReference type="PROSITE" id="PS51123"/>
    </source>
</evidence>
<feature type="domain" description="OmpA-like" evidence="9">
    <location>
        <begin position="94"/>
        <end position="212"/>
    </location>
</feature>
<accession>A0A953M1P3</accession>
<keyword evidence="3" id="KW-1003">Cell membrane</keyword>
<dbReference type="Proteomes" id="UP000705867">
    <property type="component" value="Unassembled WGS sequence"/>
</dbReference>
<gene>
    <name evidence="10" type="ORF">K8I29_08935</name>
</gene>
<dbReference type="InterPro" id="IPR006665">
    <property type="entry name" value="OmpA-like"/>
</dbReference>
<proteinExistence type="inferred from homology"/>
<comment type="caution">
    <text evidence="10">The sequence shown here is derived from an EMBL/GenBank/DDBJ whole genome shotgun (WGS) entry which is preliminary data.</text>
</comment>
<dbReference type="Pfam" id="PF00691">
    <property type="entry name" value="OmpA"/>
    <property type="match status" value="1"/>
</dbReference>
<dbReference type="EMBL" id="JAIOIV010000073">
    <property type="protein sequence ID" value="MBZ0156317.1"/>
    <property type="molecule type" value="Genomic_DNA"/>
</dbReference>
<evidence type="ECO:0000256" key="3">
    <source>
        <dbReference type="ARBA" id="ARBA00022475"/>
    </source>
</evidence>
<dbReference type="AlphaFoldDB" id="A0A953M1P3"/>
<evidence type="ECO:0000256" key="5">
    <source>
        <dbReference type="ARBA" id="ARBA00022989"/>
    </source>
</evidence>
<evidence type="ECO:0000256" key="2">
    <source>
        <dbReference type="ARBA" id="ARBA00008914"/>
    </source>
</evidence>
<dbReference type="GO" id="GO:0005886">
    <property type="term" value="C:plasma membrane"/>
    <property type="evidence" value="ECO:0007669"/>
    <property type="project" value="UniProtKB-SubCell"/>
</dbReference>
<dbReference type="CDD" id="cd07185">
    <property type="entry name" value="OmpA_C-like"/>
    <property type="match status" value="1"/>
</dbReference>
<dbReference type="SUPFAM" id="SSF103088">
    <property type="entry name" value="OmpA-like"/>
    <property type="match status" value="1"/>
</dbReference>
<dbReference type="PANTHER" id="PTHR30329:SF21">
    <property type="entry name" value="LIPOPROTEIN YIAD-RELATED"/>
    <property type="match status" value="1"/>
</dbReference>
<comment type="subcellular location">
    <subcellularLocation>
        <location evidence="1">Cell membrane</location>
        <topology evidence="1">Single-pass membrane protein</topology>
    </subcellularLocation>
</comment>
<dbReference type="Gene3D" id="3.30.1330.60">
    <property type="entry name" value="OmpA-like domain"/>
    <property type="match status" value="1"/>
</dbReference>
<evidence type="ECO:0000256" key="4">
    <source>
        <dbReference type="ARBA" id="ARBA00022692"/>
    </source>
</evidence>
<dbReference type="InterPro" id="IPR036737">
    <property type="entry name" value="OmpA-like_sf"/>
</dbReference>
<evidence type="ECO:0000256" key="7">
    <source>
        <dbReference type="PROSITE-ProRule" id="PRU00473"/>
    </source>
</evidence>
<name>A0A953M1P3_9BACT</name>
<evidence type="ECO:0000313" key="10">
    <source>
        <dbReference type="EMBL" id="MBZ0156317.1"/>
    </source>
</evidence>
<comment type="similarity">
    <text evidence="2">Belongs to the MotB family.</text>
</comment>